<keyword evidence="3" id="KW-1185">Reference proteome</keyword>
<dbReference type="Proteomes" id="UP000467841">
    <property type="component" value="Unassembled WGS sequence"/>
</dbReference>
<evidence type="ECO:0000313" key="3">
    <source>
        <dbReference type="Proteomes" id="UP000467841"/>
    </source>
</evidence>
<accession>A0A6D2HHJ3</accession>
<dbReference type="EMBL" id="CACVBM020000009">
    <property type="protein sequence ID" value="CAA7012805.1"/>
    <property type="molecule type" value="Genomic_DNA"/>
</dbReference>
<evidence type="ECO:0000313" key="2">
    <source>
        <dbReference type="EMBL" id="CAA7012805.1"/>
    </source>
</evidence>
<evidence type="ECO:0000256" key="1">
    <source>
        <dbReference type="SAM" id="MobiDB-lite"/>
    </source>
</evidence>
<feature type="region of interest" description="Disordered" evidence="1">
    <location>
        <begin position="95"/>
        <end position="228"/>
    </location>
</feature>
<protein>
    <submittedName>
        <fullName evidence="2">Uncharacterized protein</fullName>
    </submittedName>
</protein>
<feature type="compositionally biased region" description="Basic and acidic residues" evidence="1">
    <location>
        <begin position="186"/>
        <end position="197"/>
    </location>
</feature>
<comment type="caution">
    <text evidence="2">The sequence shown here is derived from an EMBL/GenBank/DDBJ whole genome shotgun (WGS) entry which is preliminary data.</text>
</comment>
<sequence length="228" mass="24472">MNNTANNNHYALDGPPPQMCISTQIVDCQLNLVLNQKSDRLEIPLQSLTPLICRLWANSALKPTAEQIPQPSAAPLPLEVLPEPLVEPLAENEPITASANPPLSHQDPEPEHHPNPEQPPLPNQPSHPHWPHSPRIPTGSPTQSPHSAPHSLPNPPKSTISAPTSTASSTAPSRATTSSYSVHLTHGTEKSTLEHATKTQNKHKLTAESLVAEGDDTKPSNSNSPKTV</sequence>
<name>A0A6D2HHJ3_9BRAS</name>
<gene>
    <name evidence="2" type="ORF">MERR_LOCUS39</name>
</gene>
<feature type="compositionally biased region" description="Low complexity" evidence="1">
    <location>
        <begin position="157"/>
        <end position="181"/>
    </location>
</feature>
<proteinExistence type="predicted"/>
<reference evidence="2" key="1">
    <citation type="submission" date="2020-01" db="EMBL/GenBank/DDBJ databases">
        <authorList>
            <person name="Mishra B."/>
        </authorList>
    </citation>
    <scope>NUCLEOTIDE SEQUENCE [LARGE SCALE GENOMIC DNA]</scope>
</reference>
<feature type="compositionally biased region" description="Polar residues" evidence="1">
    <location>
        <begin position="219"/>
        <end position="228"/>
    </location>
</feature>
<feature type="compositionally biased region" description="Pro residues" evidence="1">
    <location>
        <begin position="116"/>
        <end position="125"/>
    </location>
</feature>
<organism evidence="2 3">
    <name type="scientific">Microthlaspi erraticum</name>
    <dbReference type="NCBI Taxonomy" id="1685480"/>
    <lineage>
        <taxon>Eukaryota</taxon>
        <taxon>Viridiplantae</taxon>
        <taxon>Streptophyta</taxon>
        <taxon>Embryophyta</taxon>
        <taxon>Tracheophyta</taxon>
        <taxon>Spermatophyta</taxon>
        <taxon>Magnoliopsida</taxon>
        <taxon>eudicotyledons</taxon>
        <taxon>Gunneridae</taxon>
        <taxon>Pentapetalae</taxon>
        <taxon>rosids</taxon>
        <taxon>malvids</taxon>
        <taxon>Brassicales</taxon>
        <taxon>Brassicaceae</taxon>
        <taxon>Coluteocarpeae</taxon>
        <taxon>Microthlaspi</taxon>
    </lineage>
</organism>
<feature type="compositionally biased region" description="Basic and acidic residues" evidence="1">
    <location>
        <begin position="106"/>
        <end position="115"/>
    </location>
</feature>
<dbReference type="AlphaFoldDB" id="A0A6D2HHJ3"/>